<dbReference type="Gene3D" id="3.10.180.10">
    <property type="entry name" value="2,3-Dihydroxybiphenyl 1,2-Dioxygenase, domain 1"/>
    <property type="match status" value="1"/>
</dbReference>
<feature type="region of interest" description="Disordered" evidence="1">
    <location>
        <begin position="83"/>
        <end position="108"/>
    </location>
</feature>
<dbReference type="Pfam" id="PF00903">
    <property type="entry name" value="Glyoxalase"/>
    <property type="match status" value="1"/>
</dbReference>
<dbReference type="InterPro" id="IPR029068">
    <property type="entry name" value="Glyas_Bleomycin-R_OHBP_Dase"/>
</dbReference>
<feature type="domain" description="VOC" evidence="2">
    <location>
        <begin position="16"/>
        <end position="172"/>
    </location>
</feature>
<dbReference type="SUPFAM" id="SSF54593">
    <property type="entry name" value="Glyoxalase/Bleomycin resistance protein/Dihydroxybiphenyl dioxygenase"/>
    <property type="match status" value="1"/>
</dbReference>
<dbReference type="PANTHER" id="PTHR21366:SF14">
    <property type="entry name" value="GLYOXALASE DOMAIN-CONTAINING PROTEIN 5"/>
    <property type="match status" value="1"/>
</dbReference>
<evidence type="ECO:0000313" key="4">
    <source>
        <dbReference type="Proteomes" id="UP000295636"/>
    </source>
</evidence>
<evidence type="ECO:0000256" key="1">
    <source>
        <dbReference type="SAM" id="MobiDB-lite"/>
    </source>
</evidence>
<dbReference type="PANTHER" id="PTHR21366">
    <property type="entry name" value="GLYOXALASE FAMILY PROTEIN"/>
    <property type="match status" value="1"/>
</dbReference>
<evidence type="ECO:0000259" key="2">
    <source>
        <dbReference type="PROSITE" id="PS51819"/>
    </source>
</evidence>
<dbReference type="InterPro" id="IPR004360">
    <property type="entry name" value="Glyas_Fos-R_dOase_dom"/>
</dbReference>
<dbReference type="InterPro" id="IPR050383">
    <property type="entry name" value="GlyoxalaseI/FosfomycinResist"/>
</dbReference>
<sequence length="182" mass="19460">MTRWSASYTSMMNVSGFNHLTLRVTSLNRSLPFYTDILGMTLVHRGRTDSYLEWGSAWICLLERSAAPSAAALAASNSSDDAANSALSSPHSGSGGENAETGVYGSGHDAAAADGPGLDHAAFTIAYADFSDAVERLKQFQVPIVRGPVLRGGGWSVNFLDPDGIQLELFTGTLAERMKDWR</sequence>
<keyword evidence="3" id="KW-0808">Transferase</keyword>
<dbReference type="PROSITE" id="PS51819">
    <property type="entry name" value="VOC"/>
    <property type="match status" value="1"/>
</dbReference>
<dbReference type="Proteomes" id="UP000295636">
    <property type="component" value="Unassembled WGS sequence"/>
</dbReference>
<gene>
    <name evidence="3" type="ORF">E1757_06865</name>
</gene>
<comment type="caution">
    <text evidence="3">The sequence shown here is derived from an EMBL/GenBank/DDBJ whole genome shotgun (WGS) entry which is preliminary data.</text>
</comment>
<protein>
    <submittedName>
        <fullName evidence="3">Glutathione transferase</fullName>
    </submittedName>
</protein>
<dbReference type="EMBL" id="SMRT01000002">
    <property type="protein sequence ID" value="TDF99556.1"/>
    <property type="molecule type" value="Genomic_DNA"/>
</dbReference>
<name>A0A4R5KUZ7_9BACL</name>
<proteinExistence type="predicted"/>
<evidence type="ECO:0000313" key="3">
    <source>
        <dbReference type="EMBL" id="TDF99556.1"/>
    </source>
</evidence>
<organism evidence="3 4">
    <name type="scientific">Paenibacillus piri</name>
    <dbReference type="NCBI Taxonomy" id="2547395"/>
    <lineage>
        <taxon>Bacteria</taxon>
        <taxon>Bacillati</taxon>
        <taxon>Bacillota</taxon>
        <taxon>Bacilli</taxon>
        <taxon>Bacillales</taxon>
        <taxon>Paenibacillaceae</taxon>
        <taxon>Paenibacillus</taxon>
    </lineage>
</organism>
<reference evidence="3 4" key="1">
    <citation type="submission" date="2019-03" db="EMBL/GenBank/DDBJ databases">
        <title>This is whole genome sequence of Paenibacillus sp MS74 strain.</title>
        <authorList>
            <person name="Trinh H.N."/>
        </authorList>
    </citation>
    <scope>NUCLEOTIDE SEQUENCE [LARGE SCALE GENOMIC DNA]</scope>
    <source>
        <strain evidence="3 4">MS74</strain>
    </source>
</reference>
<dbReference type="GO" id="GO:0016740">
    <property type="term" value="F:transferase activity"/>
    <property type="evidence" value="ECO:0007669"/>
    <property type="project" value="UniProtKB-KW"/>
</dbReference>
<accession>A0A4R5KUZ7</accession>
<dbReference type="OrthoDB" id="192739at2"/>
<keyword evidence="4" id="KW-1185">Reference proteome</keyword>
<dbReference type="InterPro" id="IPR037523">
    <property type="entry name" value="VOC_core"/>
</dbReference>
<dbReference type="AlphaFoldDB" id="A0A4R5KUZ7"/>